<proteinExistence type="inferred from homology"/>
<feature type="transmembrane region" description="Helical" evidence="8">
    <location>
        <begin position="335"/>
        <end position="361"/>
    </location>
</feature>
<feature type="transmembrane region" description="Helical" evidence="8">
    <location>
        <begin position="56"/>
        <end position="74"/>
    </location>
</feature>
<comment type="similarity">
    <text evidence="2">Belongs to the autoinducer-2 exporter (AI-2E) (TC 2.A.86) family.</text>
</comment>
<protein>
    <submittedName>
        <fullName evidence="9">AI-2E family transporter</fullName>
    </submittedName>
</protein>
<keyword evidence="7 8" id="KW-0472">Membrane</keyword>
<dbReference type="EMBL" id="BAABBW010000009">
    <property type="protein sequence ID" value="GAA4182221.1"/>
    <property type="molecule type" value="Genomic_DNA"/>
</dbReference>
<feature type="transmembrane region" description="Helical" evidence="8">
    <location>
        <begin position="232"/>
        <end position="251"/>
    </location>
</feature>
<evidence type="ECO:0000256" key="3">
    <source>
        <dbReference type="ARBA" id="ARBA00022448"/>
    </source>
</evidence>
<keyword evidence="3" id="KW-0813">Transport</keyword>
<name>A0ABP8ADJ1_9MICO</name>
<evidence type="ECO:0000313" key="9">
    <source>
        <dbReference type="EMBL" id="GAA4182221.1"/>
    </source>
</evidence>
<dbReference type="InterPro" id="IPR002549">
    <property type="entry name" value="AI-2E-like"/>
</dbReference>
<feature type="transmembrane region" description="Helical" evidence="8">
    <location>
        <begin position="257"/>
        <end position="286"/>
    </location>
</feature>
<dbReference type="RefSeq" id="WP_344757586.1">
    <property type="nucleotide sequence ID" value="NZ_BAABBW010000009.1"/>
</dbReference>
<organism evidence="9 10">
    <name type="scientific">Gryllotalpicola koreensis</name>
    <dbReference type="NCBI Taxonomy" id="993086"/>
    <lineage>
        <taxon>Bacteria</taxon>
        <taxon>Bacillati</taxon>
        <taxon>Actinomycetota</taxon>
        <taxon>Actinomycetes</taxon>
        <taxon>Micrococcales</taxon>
        <taxon>Microbacteriaceae</taxon>
        <taxon>Gryllotalpicola</taxon>
    </lineage>
</organism>
<evidence type="ECO:0000313" key="10">
    <source>
        <dbReference type="Proteomes" id="UP001501079"/>
    </source>
</evidence>
<sequence>MSAHQHVRLTTHRREVRAGGGLPPGVELAGAWAWRFLVVAAAVAVCGYVIATLSEIVIPVLVALLVCALISPPVHFLQGRRWPKWLAIAVSLIGFLMIVGGLALLVTVQVRSGLPALESRSVTRYSDFRSFLRTGPFHLSDTALDADVANLAATAHKYSSTIFSGALSAGATAGRIGAGALIALFATIFMLIDGRGVWAWIVRLFPRRARPALDGAGLAGWRTLTAFVRVQILVAAADGVGVGLVAFILGLPMAVPLAVLVFLASFVPVIGAIITGALAVLIALAFVGPLPALIMLAGVLLVHLIEAHVLQPLVMGSAVRVHPLAVVLSVAGGSFLAGIPGALFAVPAVAVIHVMFSYIATGTWRGIPHARHTITAGHDTN</sequence>
<comment type="caution">
    <text evidence="9">The sequence shown here is derived from an EMBL/GenBank/DDBJ whole genome shotgun (WGS) entry which is preliminary data.</text>
</comment>
<evidence type="ECO:0000256" key="5">
    <source>
        <dbReference type="ARBA" id="ARBA00022692"/>
    </source>
</evidence>
<feature type="transmembrane region" description="Helical" evidence="8">
    <location>
        <begin position="293"/>
        <end position="315"/>
    </location>
</feature>
<feature type="transmembrane region" description="Helical" evidence="8">
    <location>
        <begin position="176"/>
        <end position="201"/>
    </location>
</feature>
<keyword evidence="4" id="KW-1003">Cell membrane</keyword>
<evidence type="ECO:0000256" key="7">
    <source>
        <dbReference type="ARBA" id="ARBA00023136"/>
    </source>
</evidence>
<keyword evidence="5 8" id="KW-0812">Transmembrane</keyword>
<keyword evidence="6 8" id="KW-1133">Transmembrane helix</keyword>
<evidence type="ECO:0000256" key="6">
    <source>
        <dbReference type="ARBA" id="ARBA00022989"/>
    </source>
</evidence>
<dbReference type="Proteomes" id="UP001501079">
    <property type="component" value="Unassembled WGS sequence"/>
</dbReference>
<gene>
    <name evidence="9" type="ORF">GCM10022287_38680</name>
</gene>
<evidence type="ECO:0000256" key="8">
    <source>
        <dbReference type="SAM" id="Phobius"/>
    </source>
</evidence>
<dbReference type="Pfam" id="PF01594">
    <property type="entry name" value="AI-2E_transport"/>
    <property type="match status" value="1"/>
</dbReference>
<reference evidence="10" key="1">
    <citation type="journal article" date="2019" name="Int. J. Syst. Evol. Microbiol.">
        <title>The Global Catalogue of Microorganisms (GCM) 10K type strain sequencing project: providing services to taxonomists for standard genome sequencing and annotation.</title>
        <authorList>
            <consortium name="The Broad Institute Genomics Platform"/>
            <consortium name="The Broad Institute Genome Sequencing Center for Infectious Disease"/>
            <person name="Wu L."/>
            <person name="Ma J."/>
        </authorList>
    </citation>
    <scope>NUCLEOTIDE SEQUENCE [LARGE SCALE GENOMIC DNA]</scope>
    <source>
        <strain evidence="10">JCM 17591</strain>
    </source>
</reference>
<evidence type="ECO:0000256" key="2">
    <source>
        <dbReference type="ARBA" id="ARBA00009773"/>
    </source>
</evidence>
<comment type="subcellular location">
    <subcellularLocation>
        <location evidence="1">Cell membrane</location>
        <topology evidence="1">Multi-pass membrane protein</topology>
    </subcellularLocation>
</comment>
<keyword evidence="10" id="KW-1185">Reference proteome</keyword>
<evidence type="ECO:0000256" key="4">
    <source>
        <dbReference type="ARBA" id="ARBA00022475"/>
    </source>
</evidence>
<evidence type="ECO:0000256" key="1">
    <source>
        <dbReference type="ARBA" id="ARBA00004651"/>
    </source>
</evidence>
<dbReference type="PANTHER" id="PTHR21716">
    <property type="entry name" value="TRANSMEMBRANE PROTEIN"/>
    <property type="match status" value="1"/>
</dbReference>
<dbReference type="PANTHER" id="PTHR21716:SF53">
    <property type="entry name" value="PERMEASE PERM-RELATED"/>
    <property type="match status" value="1"/>
</dbReference>
<feature type="transmembrane region" description="Helical" evidence="8">
    <location>
        <begin position="86"/>
        <end position="108"/>
    </location>
</feature>
<accession>A0ABP8ADJ1</accession>
<feature type="transmembrane region" description="Helical" evidence="8">
    <location>
        <begin position="32"/>
        <end position="50"/>
    </location>
</feature>